<organism evidence="2 3">
    <name type="scientific">Halalkaliarchaeum desulfuricum</name>
    <dbReference type="NCBI Taxonomy" id="2055893"/>
    <lineage>
        <taxon>Archaea</taxon>
        <taxon>Methanobacteriati</taxon>
        <taxon>Methanobacteriota</taxon>
        <taxon>Stenosarchaea group</taxon>
        <taxon>Halobacteria</taxon>
        <taxon>Halobacteriales</taxon>
        <taxon>Haloferacaceae</taxon>
        <taxon>Halalkaliarchaeum</taxon>
    </lineage>
</organism>
<feature type="transmembrane region" description="Helical" evidence="1">
    <location>
        <begin position="201"/>
        <end position="227"/>
    </location>
</feature>
<keyword evidence="1" id="KW-0812">Transmembrane</keyword>
<feature type="transmembrane region" description="Helical" evidence="1">
    <location>
        <begin position="128"/>
        <end position="145"/>
    </location>
</feature>
<evidence type="ECO:0000313" key="3">
    <source>
        <dbReference type="Proteomes" id="UP000263012"/>
    </source>
</evidence>
<feature type="transmembrane region" description="Helical" evidence="1">
    <location>
        <begin position="151"/>
        <end position="180"/>
    </location>
</feature>
<evidence type="ECO:0000313" key="2">
    <source>
        <dbReference type="EMBL" id="AUX10060.1"/>
    </source>
</evidence>
<evidence type="ECO:0000256" key="1">
    <source>
        <dbReference type="SAM" id="Phobius"/>
    </source>
</evidence>
<keyword evidence="1" id="KW-0472">Membrane</keyword>
<keyword evidence="1" id="KW-1133">Transmembrane helix</keyword>
<proteinExistence type="predicted"/>
<dbReference type="AlphaFoldDB" id="A0A343TLT8"/>
<feature type="transmembrane region" description="Helical" evidence="1">
    <location>
        <begin position="80"/>
        <end position="107"/>
    </location>
</feature>
<name>A0A343TLT8_9EURY</name>
<accession>A0A343TLT8</accession>
<protein>
    <recommendedName>
        <fullName evidence="4">Glycerophosphoryl diester phosphodiesterase membrane domain-containing protein</fullName>
    </recommendedName>
</protein>
<dbReference type="Proteomes" id="UP000263012">
    <property type="component" value="Chromosome"/>
</dbReference>
<dbReference type="RefSeq" id="WP_245883238.1">
    <property type="nucleotide sequence ID" value="NZ_CP025066.1"/>
</dbReference>
<gene>
    <name evidence="2" type="ORF">AArcSl_2438</name>
</gene>
<dbReference type="GeneID" id="37878796"/>
<feature type="transmembrane region" description="Helical" evidence="1">
    <location>
        <begin position="233"/>
        <end position="255"/>
    </location>
</feature>
<evidence type="ECO:0008006" key="4">
    <source>
        <dbReference type="Google" id="ProtNLM"/>
    </source>
</evidence>
<dbReference type="EMBL" id="CP025066">
    <property type="protein sequence ID" value="AUX10060.1"/>
    <property type="molecule type" value="Genomic_DNA"/>
</dbReference>
<keyword evidence="3" id="KW-1185">Reference proteome</keyword>
<feature type="transmembrane region" description="Helical" evidence="1">
    <location>
        <begin position="44"/>
        <end position="68"/>
    </location>
</feature>
<reference evidence="3" key="1">
    <citation type="submission" date="2017-11" db="EMBL/GenBank/DDBJ databases">
        <title>Phenotypic and genomic properties of facultatively anaerobic sulfur-reducing natronoarchaea from hypersaline soda lakes.</title>
        <authorList>
            <person name="Sorokin D.Y."/>
            <person name="Kublanov I.V."/>
            <person name="Roman P."/>
            <person name="Sinninghe Damste J.S."/>
            <person name="Golyshin P.N."/>
            <person name="Rojo D."/>
            <person name="Ciordia S."/>
            <person name="Mena M.D.C."/>
            <person name="Ferrer M."/>
            <person name="Messina E."/>
            <person name="Smedile F."/>
            <person name="La Spada G."/>
            <person name="La Cono V."/>
            <person name="Yakimov M.M."/>
        </authorList>
    </citation>
    <scope>NUCLEOTIDE SEQUENCE [LARGE SCALE GENOMIC DNA]</scope>
    <source>
        <strain evidence="3">AArc-Sl</strain>
    </source>
</reference>
<dbReference type="InterPro" id="IPR046157">
    <property type="entry name" value="DUF6159"/>
</dbReference>
<dbReference type="Pfam" id="PF19656">
    <property type="entry name" value="DUF6159"/>
    <property type="match status" value="1"/>
</dbReference>
<dbReference type="KEGG" id="hdf:AArcSl_2438"/>
<sequence length="310" mass="33533">MARNQSIVPGGKGGGGNAGIVGKFKTGLKLSRDSLGVVRDHPKLLVFPLLGALSTLAFWIAFLLPLWIANLFGSGAEIVVLFLLYFLTTFFATFFTASLVFAVNQTFHGEEPQLGESMRAAWRRKGPILVWSAIAAIVSVILKKLEESDSALARLLSSIFAFGWTITTFFIVPVIVFEEVTVKSMFTRSAETFRDTWGESIGIGLGVTLIQVVIGIVGLVVAILLAIGLGVLFPAAGILLGIFLVGGVLVGTYLLGQTIWAITKTALYVYAAEERVPEQFADFDFETLDGRSERRATPGRVRDPPTHLHS</sequence>